<accession>A0ABT4ZA22</accession>
<sequence>MNESNPLSESSETAFTLAYGADTNEDFPDHVDVARDALEDPDELMGYFLVAMTEGKTDYYSSTVLGGGTPVALATVKEIGELAQALLKHEYENGVSDRIPDELADVGALGYQLYWKRTAYPDDLLEVHLDDD</sequence>
<organism evidence="1 2">
    <name type="scientific">Halorubrum ezzemoulense</name>
    <name type="common">Halorubrum chaoviator</name>
    <dbReference type="NCBI Taxonomy" id="337243"/>
    <lineage>
        <taxon>Archaea</taxon>
        <taxon>Methanobacteriati</taxon>
        <taxon>Methanobacteriota</taxon>
        <taxon>Stenosarchaea group</taxon>
        <taxon>Halobacteria</taxon>
        <taxon>Halobacteriales</taxon>
        <taxon>Haloferacaceae</taxon>
        <taxon>Halorubrum</taxon>
    </lineage>
</organism>
<proteinExistence type="predicted"/>
<reference evidence="1 2" key="1">
    <citation type="submission" date="2023-01" db="EMBL/GenBank/DDBJ databases">
        <title>Halorubrum ezzemoulense from Santa Pola, Spain.</title>
        <authorList>
            <person name="Feng Y."/>
            <person name="Louyakis A.S."/>
            <person name="Gogarten J.P."/>
        </authorList>
    </citation>
    <scope>NUCLEOTIDE SEQUENCE [LARGE SCALE GENOMIC DNA]</scope>
    <source>
        <strain evidence="1 2">AMM015</strain>
    </source>
</reference>
<dbReference type="EMBL" id="JAQLUK010000096">
    <property type="protein sequence ID" value="MDB2294370.1"/>
    <property type="molecule type" value="Genomic_DNA"/>
</dbReference>
<protein>
    <recommendedName>
        <fullName evidence="3">DUF4274 domain-containing protein</fullName>
    </recommendedName>
</protein>
<comment type="caution">
    <text evidence="1">The sequence shown here is derived from an EMBL/GenBank/DDBJ whole genome shotgun (WGS) entry which is preliminary data.</text>
</comment>
<name>A0ABT4ZA22_HALEZ</name>
<evidence type="ECO:0008006" key="3">
    <source>
        <dbReference type="Google" id="ProtNLM"/>
    </source>
</evidence>
<evidence type="ECO:0000313" key="1">
    <source>
        <dbReference type="EMBL" id="MDB2294370.1"/>
    </source>
</evidence>
<keyword evidence="2" id="KW-1185">Reference proteome</keyword>
<dbReference type="Proteomes" id="UP001210528">
    <property type="component" value="Unassembled WGS sequence"/>
</dbReference>
<dbReference type="RefSeq" id="WP_271970737.1">
    <property type="nucleotide sequence ID" value="NZ_JAQLUK010000096.1"/>
</dbReference>
<gene>
    <name evidence="1" type="ORF">PM085_19355</name>
</gene>
<evidence type="ECO:0000313" key="2">
    <source>
        <dbReference type="Proteomes" id="UP001210528"/>
    </source>
</evidence>